<evidence type="ECO:0000256" key="3">
    <source>
        <dbReference type="SAM" id="Phobius"/>
    </source>
</evidence>
<dbReference type="InterPro" id="IPR058625">
    <property type="entry name" value="MdtA-like_BSH"/>
</dbReference>
<evidence type="ECO:0000256" key="1">
    <source>
        <dbReference type="ARBA" id="ARBA00009477"/>
    </source>
</evidence>
<dbReference type="RefSeq" id="WP_193906778.1">
    <property type="nucleotide sequence ID" value="NZ_PRDL01000001.1"/>
</dbReference>
<dbReference type="Pfam" id="PF25876">
    <property type="entry name" value="HH_MFP_RND"/>
    <property type="match status" value="1"/>
</dbReference>
<dbReference type="Gene3D" id="1.10.287.470">
    <property type="entry name" value="Helix hairpin bin"/>
    <property type="match status" value="2"/>
</dbReference>
<feature type="transmembrane region" description="Helical" evidence="3">
    <location>
        <begin position="18"/>
        <end position="39"/>
    </location>
</feature>
<comment type="similarity">
    <text evidence="1">Belongs to the membrane fusion protein (MFP) (TC 8.A.1) family.</text>
</comment>
<dbReference type="InterPro" id="IPR058624">
    <property type="entry name" value="MdtA-like_HH"/>
</dbReference>
<reference evidence="6" key="1">
    <citation type="submission" date="2018-07" db="EMBL/GenBank/DDBJ databases">
        <title>Genome assembly of strain Ka43.</title>
        <authorList>
            <person name="Kukolya J."/>
            <person name="Nagy I."/>
            <person name="Horvath B."/>
            <person name="Toth A."/>
        </authorList>
    </citation>
    <scope>NUCLEOTIDE SEQUENCE</scope>
    <source>
        <strain evidence="6">KB43</strain>
    </source>
</reference>
<dbReference type="Gene3D" id="2.40.30.170">
    <property type="match status" value="1"/>
</dbReference>
<keyword evidence="2" id="KW-0175">Coiled coil</keyword>
<sequence>MTRTLLTPSSRTAASGRLILLVVVLLALGIVAAGLWLAFRPVAGLVQGMADADSIKVSAKIPARIAQLHVREGERVSAGQRLFTLDSPEVEAKYRQANALLDAARAQAAKATEGARDEQIRAAEANWQRAKTGSDLARSTATRLQRLHNEGVISRQQRDEANAQAAAAEALTQAARAQYDEALAGARSEDREAANAQVRQAEAAVAEVEAARQETLGVAPAAGEVSKRLADIGELVPAGYPVFTLVDIDNLWVSFSLREDQFGGVAANQILQGDIPALGLAAVPFQVYFISPAGEFATWRATRQSAGYDVKSFEVRLRPQQAIEGFRPGMSVLFSWPQK</sequence>
<keyword evidence="7" id="KW-1185">Reference proteome</keyword>
<keyword evidence="3" id="KW-0472">Membrane</keyword>
<evidence type="ECO:0000313" key="7">
    <source>
        <dbReference type="Proteomes" id="UP000652567"/>
    </source>
</evidence>
<dbReference type="SUPFAM" id="SSF111369">
    <property type="entry name" value="HlyD-like secretion proteins"/>
    <property type="match status" value="2"/>
</dbReference>
<dbReference type="Pfam" id="PF25917">
    <property type="entry name" value="BSH_RND"/>
    <property type="match status" value="1"/>
</dbReference>
<dbReference type="PANTHER" id="PTHR30438">
    <property type="entry name" value="36 KDA ANTIGEN-RELATED"/>
    <property type="match status" value="1"/>
</dbReference>
<organism evidence="6 7">
    <name type="scientific">Cellvibrio polysaccharolyticus</name>
    <dbReference type="NCBI Taxonomy" id="2082724"/>
    <lineage>
        <taxon>Bacteria</taxon>
        <taxon>Pseudomonadati</taxon>
        <taxon>Pseudomonadota</taxon>
        <taxon>Gammaproteobacteria</taxon>
        <taxon>Cellvibrionales</taxon>
        <taxon>Cellvibrionaceae</taxon>
        <taxon>Cellvibrio</taxon>
    </lineage>
</organism>
<evidence type="ECO:0000259" key="4">
    <source>
        <dbReference type="Pfam" id="PF25876"/>
    </source>
</evidence>
<comment type="caution">
    <text evidence="6">The sequence shown here is derived from an EMBL/GenBank/DDBJ whole genome shotgun (WGS) entry which is preliminary data.</text>
</comment>
<evidence type="ECO:0000259" key="5">
    <source>
        <dbReference type="Pfam" id="PF25917"/>
    </source>
</evidence>
<accession>A0A928YSH2</accession>
<feature type="coiled-coil region" evidence="2">
    <location>
        <begin position="158"/>
        <end position="214"/>
    </location>
</feature>
<name>A0A928YSH2_9GAMM</name>
<evidence type="ECO:0000313" key="6">
    <source>
        <dbReference type="EMBL" id="MBE8716009.1"/>
    </source>
</evidence>
<evidence type="ECO:0000256" key="2">
    <source>
        <dbReference type="SAM" id="Coils"/>
    </source>
</evidence>
<feature type="domain" description="Multidrug resistance protein MdtA-like barrel-sandwich hybrid" evidence="5">
    <location>
        <begin position="55"/>
        <end position="246"/>
    </location>
</feature>
<feature type="domain" description="Multidrug resistance protein MdtA-like alpha-helical hairpin" evidence="4">
    <location>
        <begin position="122"/>
        <end position="182"/>
    </location>
</feature>
<gene>
    <name evidence="6" type="ORF">C4F51_02260</name>
</gene>
<dbReference type="EMBL" id="PRDL01000001">
    <property type="protein sequence ID" value="MBE8716009.1"/>
    <property type="molecule type" value="Genomic_DNA"/>
</dbReference>
<dbReference type="Proteomes" id="UP000652567">
    <property type="component" value="Unassembled WGS sequence"/>
</dbReference>
<protein>
    <submittedName>
        <fullName evidence="6">HlyD family efflux transporter periplasmic adaptor subunit</fullName>
    </submittedName>
</protein>
<keyword evidence="3" id="KW-0812">Transmembrane</keyword>
<dbReference type="PANTHER" id="PTHR30438:SF1">
    <property type="entry name" value="36 KDA ANTIGEN"/>
    <property type="match status" value="1"/>
</dbReference>
<dbReference type="Gene3D" id="2.40.50.100">
    <property type="match status" value="1"/>
</dbReference>
<dbReference type="AlphaFoldDB" id="A0A928YSH2"/>
<proteinExistence type="inferred from homology"/>
<keyword evidence="3" id="KW-1133">Transmembrane helix</keyword>